<dbReference type="VEuPathDB" id="VectorBase:LLOJ006203"/>
<dbReference type="AlphaFoldDB" id="A0A1B0GJA2"/>
<sequence>MAQLISNMNQHIEEQRAQRQGESTRLAEILESQRDCFQSFIEQSRIFPCHTLAIRKPHVATFFWPTCRRHILIIPCVTPRYARFRATLRTDQVWAYIDHSLCNPQVPHGSGQLYGRTRYLTPTFFWTIDPYGADSSSNSDYVHPQTNTTSISRQAQ</sequence>
<protein>
    <submittedName>
        <fullName evidence="2">Uncharacterized protein</fullName>
    </submittedName>
</protein>
<proteinExistence type="predicted"/>
<evidence type="ECO:0000313" key="2">
    <source>
        <dbReference type="EnsemblMetazoa" id="LLOJ006203-PA"/>
    </source>
</evidence>
<evidence type="ECO:0000256" key="1">
    <source>
        <dbReference type="SAM" id="MobiDB-lite"/>
    </source>
</evidence>
<dbReference type="EMBL" id="AJWK01019957">
    <property type="status" value="NOT_ANNOTATED_CDS"/>
    <property type="molecule type" value="Genomic_DNA"/>
</dbReference>
<organism evidence="2 3">
    <name type="scientific">Lutzomyia longipalpis</name>
    <name type="common">Sand fly</name>
    <dbReference type="NCBI Taxonomy" id="7200"/>
    <lineage>
        <taxon>Eukaryota</taxon>
        <taxon>Metazoa</taxon>
        <taxon>Ecdysozoa</taxon>
        <taxon>Arthropoda</taxon>
        <taxon>Hexapoda</taxon>
        <taxon>Insecta</taxon>
        <taxon>Pterygota</taxon>
        <taxon>Neoptera</taxon>
        <taxon>Endopterygota</taxon>
        <taxon>Diptera</taxon>
        <taxon>Nematocera</taxon>
        <taxon>Psychodoidea</taxon>
        <taxon>Psychodidae</taxon>
        <taxon>Lutzomyia</taxon>
        <taxon>Lutzomyia</taxon>
    </lineage>
</organism>
<reference evidence="2" key="1">
    <citation type="submission" date="2020-05" db="UniProtKB">
        <authorList>
            <consortium name="EnsemblMetazoa"/>
        </authorList>
    </citation>
    <scope>IDENTIFICATION</scope>
    <source>
        <strain evidence="2">Jacobina</strain>
    </source>
</reference>
<dbReference type="EnsemblMetazoa" id="LLOJ006203-RA">
    <property type="protein sequence ID" value="LLOJ006203-PA"/>
    <property type="gene ID" value="LLOJ006203"/>
</dbReference>
<evidence type="ECO:0000313" key="3">
    <source>
        <dbReference type="Proteomes" id="UP000092461"/>
    </source>
</evidence>
<keyword evidence="3" id="KW-1185">Reference proteome</keyword>
<name>A0A1B0GJA2_LUTLO</name>
<dbReference type="Proteomes" id="UP000092461">
    <property type="component" value="Unassembled WGS sequence"/>
</dbReference>
<accession>A0A1B0GJA2</accession>
<feature type="region of interest" description="Disordered" evidence="1">
    <location>
        <begin position="135"/>
        <end position="156"/>
    </location>
</feature>